<feature type="transmembrane region" description="Helical" evidence="1">
    <location>
        <begin position="109"/>
        <end position="131"/>
    </location>
</feature>
<name>A0AAU8AA36_9FIRM</name>
<dbReference type="AlphaFoldDB" id="A0AAU8AA36"/>
<dbReference type="EMBL" id="CP117826">
    <property type="protein sequence ID" value="XCC63083.1"/>
    <property type="molecule type" value="Genomic_DNA"/>
</dbReference>
<gene>
    <name evidence="2" type="ORF">PUP29_03985</name>
</gene>
<reference evidence="2" key="1">
    <citation type="submission" date="2023-02" db="EMBL/GenBank/DDBJ databases">
        <title>Gut commensal Christensenella minuta modulates host metabolism via a new class of secondary bile acids.</title>
        <authorList>
            <person name="Liu C."/>
        </authorList>
    </citation>
    <scope>NUCLEOTIDE SEQUENCE</scope>
    <source>
        <strain evidence="2">CA70</strain>
    </source>
</reference>
<dbReference type="RefSeq" id="WP_079547111.1">
    <property type="nucleotide sequence ID" value="NZ_CP117826.1"/>
</dbReference>
<feature type="transmembrane region" description="Helical" evidence="1">
    <location>
        <begin position="62"/>
        <end position="82"/>
    </location>
</feature>
<proteinExistence type="predicted"/>
<sequence length="149" mass="16601">MACFLVPVAEAIVVTAVKRKVEKKERESALCQNGLQEELQAESGKISEIAEKSSKIPWGRKLRWLSNLLWGGSFLLLIEHIWHGEVVPWPPFLTAMGNPADMAGMFQEMAMVGTVMTLAVTGVWALMVWFAEHKLSDKQLAPAKRPAEK</sequence>
<accession>A0AAU8AA36</accession>
<keyword evidence="1" id="KW-1133">Transmembrane helix</keyword>
<evidence type="ECO:0000313" key="2">
    <source>
        <dbReference type="EMBL" id="XCC63083.1"/>
    </source>
</evidence>
<organism evidence="2">
    <name type="scientific">Christensenella massiliensis</name>
    <dbReference type="NCBI Taxonomy" id="1805714"/>
    <lineage>
        <taxon>Bacteria</taxon>
        <taxon>Bacillati</taxon>
        <taxon>Bacillota</taxon>
        <taxon>Clostridia</taxon>
        <taxon>Christensenellales</taxon>
        <taxon>Christensenellaceae</taxon>
        <taxon>Christensenella</taxon>
    </lineage>
</organism>
<protein>
    <submittedName>
        <fullName evidence="2">Uncharacterized protein</fullName>
    </submittedName>
</protein>
<keyword evidence="1" id="KW-0812">Transmembrane</keyword>
<evidence type="ECO:0000256" key="1">
    <source>
        <dbReference type="SAM" id="Phobius"/>
    </source>
</evidence>
<keyword evidence="1" id="KW-0472">Membrane</keyword>